<name>A0AA42IZT0_9FIRM</name>
<evidence type="ECO:0000256" key="2">
    <source>
        <dbReference type="ARBA" id="ARBA00022801"/>
    </source>
</evidence>
<evidence type="ECO:0000313" key="5">
    <source>
        <dbReference type="EMBL" id="MDA3730639.1"/>
    </source>
</evidence>
<sequence>MKKTLIGVLLCTALLVGCSSEIVDQPVIASETILTSECEEKLVDLYIPNHVEKGLLEPVQGIYTGAYVESNSALDNDIKKFEELVGSKQAFRVMQYQGSGDVTSRQMLECLANKQTPYIKIMMNQDYDTTPIYHLVSDVKTKYKEPVFIELYPVNRETGDPEAYKAYYKTSYELIKKHLDNAVVVWSVDIEDVSSYVNYYPGNNMVDWVGLNAYLPQYESRTEYTANYKEGLDLWYKTFQSEKPLILSGVAISHYSRVDHTYQIAEAVNLLNYFYDTVPKSYPRIKGILYIDVDMAEVSSEGKEDYTLSSQKELVSTYHNLMEKGNFLGEIEEFSGATLTVPMKYTVPVLVVDGEYYVAKDYAHVLFNTLDIRKIQYIDYVDGNRYYQVQSLVEAYNTKHLSPVH</sequence>
<evidence type="ECO:0000256" key="1">
    <source>
        <dbReference type="ARBA" id="ARBA00007754"/>
    </source>
</evidence>
<proteinExistence type="inferred from homology"/>
<dbReference type="PROSITE" id="PS51257">
    <property type="entry name" value="PROKAR_LIPOPROTEIN"/>
    <property type="match status" value="1"/>
</dbReference>
<reference evidence="5" key="1">
    <citation type="journal article" date="2023" name="Int. J. Syst. Evol. Microbiol.">
        <title>&lt;i&gt;Holtiella tumoricola&lt;/i&gt; gen. nov. sp. nov., isolated from a human clinical sample.</title>
        <authorList>
            <person name="Allen-Vercoe E."/>
            <person name="Daigneault M.C."/>
            <person name="Vancuren S.J."/>
            <person name="Cochrane K."/>
            <person name="O'Neal L.L."/>
            <person name="Sankaranarayanan K."/>
            <person name="Lawson P.A."/>
        </authorList>
    </citation>
    <scope>NUCLEOTIDE SEQUENCE</scope>
    <source>
        <strain evidence="5">CC70A</strain>
    </source>
</reference>
<dbReference type="Gene3D" id="3.20.20.80">
    <property type="entry name" value="Glycosidases"/>
    <property type="match status" value="1"/>
</dbReference>
<dbReference type="SUPFAM" id="SSF51445">
    <property type="entry name" value="(Trans)glycosidases"/>
    <property type="match status" value="1"/>
</dbReference>
<evidence type="ECO:0000256" key="3">
    <source>
        <dbReference type="ARBA" id="ARBA00023295"/>
    </source>
</evidence>
<feature type="domain" description="GH26" evidence="4">
    <location>
        <begin position="160"/>
        <end position="224"/>
    </location>
</feature>
<dbReference type="Proteomes" id="UP001169242">
    <property type="component" value="Unassembled WGS sequence"/>
</dbReference>
<evidence type="ECO:0000313" key="6">
    <source>
        <dbReference type="Proteomes" id="UP001169242"/>
    </source>
</evidence>
<dbReference type="InterPro" id="IPR017853">
    <property type="entry name" value="GH"/>
</dbReference>
<comment type="similarity">
    <text evidence="1">Belongs to the glycosyl hydrolase 26 family.</text>
</comment>
<dbReference type="PANTHER" id="PTHR40079">
    <property type="entry name" value="MANNAN ENDO-1,4-BETA-MANNOSIDASE E-RELATED"/>
    <property type="match status" value="1"/>
</dbReference>
<comment type="caution">
    <text evidence="5">The sequence shown here is derived from an EMBL/GenBank/DDBJ whole genome shotgun (WGS) entry which is preliminary data.</text>
</comment>
<dbReference type="InterPro" id="IPR022790">
    <property type="entry name" value="GH26_dom"/>
</dbReference>
<dbReference type="EMBL" id="JAQIFT010000016">
    <property type="protein sequence ID" value="MDA3730639.1"/>
    <property type="molecule type" value="Genomic_DNA"/>
</dbReference>
<keyword evidence="3" id="KW-0326">Glycosidase</keyword>
<keyword evidence="2 5" id="KW-0378">Hydrolase</keyword>
<evidence type="ECO:0000259" key="4">
    <source>
        <dbReference type="Pfam" id="PF02156"/>
    </source>
</evidence>
<dbReference type="GO" id="GO:0006080">
    <property type="term" value="P:substituted mannan metabolic process"/>
    <property type="evidence" value="ECO:0007669"/>
    <property type="project" value="InterPro"/>
</dbReference>
<gene>
    <name evidence="5" type="ORF">PBV87_03890</name>
</gene>
<dbReference type="PANTHER" id="PTHR40079:SF4">
    <property type="entry name" value="GH26 DOMAIN-CONTAINING PROTEIN-RELATED"/>
    <property type="match status" value="1"/>
</dbReference>
<dbReference type="AlphaFoldDB" id="A0AA42IZT0"/>
<dbReference type="GO" id="GO:0016985">
    <property type="term" value="F:mannan endo-1,4-beta-mannosidase activity"/>
    <property type="evidence" value="ECO:0007669"/>
    <property type="project" value="InterPro"/>
</dbReference>
<protein>
    <submittedName>
        <fullName evidence="5">Glycosyl hydrolase</fullName>
    </submittedName>
</protein>
<dbReference type="Pfam" id="PF02156">
    <property type="entry name" value="Glyco_hydro_26"/>
    <property type="match status" value="1"/>
</dbReference>
<organism evidence="5 6">
    <name type="scientific">Holtiella tumoricola</name>
    <dbReference type="NCBI Taxonomy" id="3018743"/>
    <lineage>
        <taxon>Bacteria</taxon>
        <taxon>Bacillati</taxon>
        <taxon>Bacillota</taxon>
        <taxon>Clostridia</taxon>
        <taxon>Lachnospirales</taxon>
        <taxon>Cellulosilyticaceae</taxon>
        <taxon>Holtiella</taxon>
    </lineage>
</organism>
<accession>A0AA42IZT0</accession>
<dbReference type="InterPro" id="IPR000805">
    <property type="entry name" value="Glyco_hydro_26"/>
</dbReference>
<dbReference type="RefSeq" id="WP_271011209.1">
    <property type="nucleotide sequence ID" value="NZ_JAQIFT010000016.1"/>
</dbReference>
<keyword evidence="6" id="KW-1185">Reference proteome</keyword>